<feature type="transmembrane region" description="Helical" evidence="13">
    <location>
        <begin position="146"/>
        <end position="168"/>
    </location>
</feature>
<comment type="subcellular location">
    <subcellularLocation>
        <location evidence="1">Cell membrane</location>
        <topology evidence="1">Multi-pass membrane protein</topology>
    </subcellularLocation>
</comment>
<feature type="transmembrane region" description="Helical" evidence="13">
    <location>
        <begin position="33"/>
        <end position="50"/>
    </location>
</feature>
<dbReference type="Pfam" id="PF01312">
    <property type="entry name" value="Bac_export_2"/>
    <property type="match status" value="1"/>
</dbReference>
<dbReference type="GO" id="GO:0009306">
    <property type="term" value="P:protein secretion"/>
    <property type="evidence" value="ECO:0007669"/>
    <property type="project" value="InterPro"/>
</dbReference>
<evidence type="ECO:0000256" key="1">
    <source>
        <dbReference type="ARBA" id="ARBA00004651"/>
    </source>
</evidence>
<comment type="similarity">
    <text evidence="2 13">Belongs to the type III secretion exporter family.</text>
</comment>
<dbReference type="NCBIfam" id="TIGR00328">
    <property type="entry name" value="flhB"/>
    <property type="match status" value="1"/>
</dbReference>
<evidence type="ECO:0000256" key="7">
    <source>
        <dbReference type="ARBA" id="ARBA00022795"/>
    </source>
</evidence>
<evidence type="ECO:0000256" key="9">
    <source>
        <dbReference type="ARBA" id="ARBA00022989"/>
    </source>
</evidence>
<dbReference type="Proteomes" id="UP000683551">
    <property type="component" value="Chromosome"/>
</dbReference>
<gene>
    <name evidence="15" type="primary">flhB_2</name>
    <name evidence="13 16" type="synonym">flhB</name>
    <name evidence="15" type="ORF">FEMY_10950</name>
    <name evidence="16" type="ORF">JZL65_08405</name>
</gene>
<evidence type="ECO:0000256" key="12">
    <source>
        <dbReference type="ARBA" id="ARBA00025078"/>
    </source>
</evidence>
<dbReference type="PRINTS" id="PR00950">
    <property type="entry name" value="TYPE3IMSPROT"/>
</dbReference>
<keyword evidence="8 13" id="KW-0653">Protein transport</keyword>
<feature type="transmembrane region" description="Helical" evidence="13">
    <location>
        <begin position="194"/>
        <end position="214"/>
    </location>
</feature>
<evidence type="ECO:0000256" key="3">
    <source>
        <dbReference type="ARBA" id="ARBA00021622"/>
    </source>
</evidence>
<accession>A0A149VYN2</accession>
<name>A0A8F3DVY3_9PROT</name>
<keyword evidence="11 13" id="KW-1006">Bacterial flagellum protein export</keyword>
<sequence>MDSESDLEKTEQPSQRRLDQAREEGQVARSRELSTFMALLAGGGGLWFMGEHMRQSLLKLVRQGLSFDAGVATDPIRMMERFSRLSLETVEVFLPFLGLLLITAIFSPLLLNGWLFSFKPLQPNFSRLDPLAGIGRMFSAQGGVELVKSIAKAVVVGGAGIWAVWHYLDQTLMLPALSIPSATLQMGTLVGQSFLAMLAGMMLVAAVDVPFQLWEHNRKLRMTKEEIRQESKETEGDPQIKSKIRNLQRERARRRMMSQIPSADVVVTNPTHYAVALRYQEGVMRAPIVVAKGVHLVAERIRAAAATHRIPVVEAPALARALYAHTEMEHPVPEALYLAVAEILAYAYQLQRQRKEGGEVPPPPQNLPVPVELDPESRVSPS</sequence>
<feature type="transmembrane region" description="Helical" evidence="13">
    <location>
        <begin position="92"/>
        <end position="117"/>
    </location>
</feature>
<dbReference type="SUPFAM" id="SSF160544">
    <property type="entry name" value="EscU C-terminal domain-like"/>
    <property type="match status" value="1"/>
</dbReference>
<dbReference type="PANTHER" id="PTHR30531:SF12">
    <property type="entry name" value="FLAGELLAR BIOSYNTHETIC PROTEIN FLHB"/>
    <property type="match status" value="1"/>
</dbReference>
<dbReference type="InterPro" id="IPR029025">
    <property type="entry name" value="T3SS_substrate_exporter_C"/>
</dbReference>
<feature type="region of interest" description="Disordered" evidence="14">
    <location>
        <begin position="354"/>
        <end position="382"/>
    </location>
</feature>
<dbReference type="AlphaFoldDB" id="A0A8F3DVY3"/>
<dbReference type="GO" id="GO:0005886">
    <property type="term" value="C:plasma membrane"/>
    <property type="evidence" value="ECO:0007669"/>
    <property type="project" value="UniProtKB-SubCell"/>
</dbReference>
<keyword evidence="15" id="KW-0282">Flagellum</keyword>
<evidence type="ECO:0000313" key="15">
    <source>
        <dbReference type="EMBL" id="KXW58332.1"/>
    </source>
</evidence>
<keyword evidence="6 13" id="KW-0812">Transmembrane</keyword>
<accession>A0A8F3DVY3</accession>
<dbReference type="PANTHER" id="PTHR30531">
    <property type="entry name" value="FLAGELLAR BIOSYNTHETIC PROTEIN FLHB"/>
    <property type="match status" value="1"/>
</dbReference>
<evidence type="ECO:0000256" key="13">
    <source>
        <dbReference type="RuleBase" id="RU364091"/>
    </source>
</evidence>
<keyword evidence="15" id="KW-0966">Cell projection</keyword>
<evidence type="ECO:0000256" key="2">
    <source>
        <dbReference type="ARBA" id="ARBA00010690"/>
    </source>
</evidence>
<reference evidence="16" key="2">
    <citation type="submission" date="2021-02" db="EMBL/GenBank/DDBJ databases">
        <title>Comparative genomics of Ferrovum myxofaciens strains, predominant extremophile bacteria forming large biofilm stalactites in acid mine ecosystems.</title>
        <authorList>
            <person name="Burkartova K."/>
            <person name="Ridl J."/>
            <person name="Pajer P."/>
            <person name="Falteisek L."/>
        </authorList>
    </citation>
    <scope>NUCLEOTIDE SEQUENCE</scope>
    <source>
        <strain evidence="16">MI1III</strain>
    </source>
</reference>
<evidence type="ECO:0000256" key="4">
    <source>
        <dbReference type="ARBA" id="ARBA00022448"/>
    </source>
</evidence>
<keyword evidence="9 13" id="KW-1133">Transmembrane helix</keyword>
<dbReference type="PATRIC" id="fig|1789004.3.peg.1110"/>
<comment type="function">
    <text evidence="12 13">Required for formation of the rod structure in the basal body of the flagellar apparatus. Together with FliI and FliH, may constitute the export apparatus of flagellin.</text>
</comment>
<dbReference type="EMBL" id="CP071137">
    <property type="protein sequence ID" value="QWY76530.1"/>
    <property type="molecule type" value="Genomic_DNA"/>
</dbReference>
<keyword evidence="7 13" id="KW-1005">Bacterial flagellum biogenesis</keyword>
<evidence type="ECO:0000256" key="5">
    <source>
        <dbReference type="ARBA" id="ARBA00022475"/>
    </source>
</evidence>
<feature type="region of interest" description="Disordered" evidence="14">
    <location>
        <begin position="1"/>
        <end position="24"/>
    </location>
</feature>
<dbReference type="GO" id="GO:0044780">
    <property type="term" value="P:bacterial-type flagellum assembly"/>
    <property type="evidence" value="ECO:0007669"/>
    <property type="project" value="InterPro"/>
</dbReference>
<dbReference type="Gene3D" id="3.40.1690.10">
    <property type="entry name" value="secretion proteins EscU"/>
    <property type="match status" value="1"/>
</dbReference>
<evidence type="ECO:0000256" key="8">
    <source>
        <dbReference type="ARBA" id="ARBA00022927"/>
    </source>
</evidence>
<organism evidence="15 17">
    <name type="scientific">Ferrovum myxofaciens</name>
    <dbReference type="NCBI Taxonomy" id="416213"/>
    <lineage>
        <taxon>Bacteria</taxon>
        <taxon>Pseudomonadati</taxon>
        <taxon>Pseudomonadota</taxon>
        <taxon>Betaproteobacteria</taxon>
        <taxon>Ferrovales</taxon>
        <taxon>Ferrovaceae</taxon>
        <taxon>Ferrovum</taxon>
    </lineage>
</organism>
<evidence type="ECO:0000313" key="16">
    <source>
        <dbReference type="EMBL" id="QWY76530.1"/>
    </source>
</evidence>
<reference evidence="15 17" key="1">
    <citation type="submission" date="2016-01" db="EMBL/GenBank/DDBJ databases">
        <title>Genome sequence of the acidophilic iron oxidising Ferrovum strain Z-31.</title>
        <authorList>
            <person name="Poehlein A."/>
            <person name="Ullrich S.R."/>
            <person name="Schloemann M."/>
            <person name="Muehling M."/>
            <person name="Daniel R."/>
        </authorList>
    </citation>
    <scope>NUCLEOTIDE SEQUENCE [LARGE SCALE GENOMIC DNA]</scope>
    <source>
        <strain evidence="15 17">Z-31</strain>
    </source>
</reference>
<keyword evidence="10 13" id="KW-0472">Membrane</keyword>
<evidence type="ECO:0000256" key="11">
    <source>
        <dbReference type="ARBA" id="ARBA00023225"/>
    </source>
</evidence>
<evidence type="ECO:0000256" key="14">
    <source>
        <dbReference type="SAM" id="MobiDB-lite"/>
    </source>
</evidence>
<evidence type="ECO:0000256" key="6">
    <source>
        <dbReference type="ARBA" id="ARBA00022692"/>
    </source>
</evidence>
<dbReference type="Proteomes" id="UP000075653">
    <property type="component" value="Unassembled WGS sequence"/>
</dbReference>
<protein>
    <recommendedName>
        <fullName evidence="3 13">Flagellar biosynthetic protein FlhB</fullName>
    </recommendedName>
</protein>
<dbReference type="InterPro" id="IPR006135">
    <property type="entry name" value="T3SS_substrate_exporter"/>
</dbReference>
<evidence type="ECO:0000313" key="17">
    <source>
        <dbReference type="Proteomes" id="UP000075653"/>
    </source>
</evidence>
<keyword evidence="17" id="KW-1185">Reference proteome</keyword>
<dbReference type="RefSeq" id="WP_062187944.1">
    <property type="nucleotide sequence ID" value="NZ_CP053675.1"/>
</dbReference>
<keyword evidence="4 13" id="KW-0813">Transport</keyword>
<dbReference type="InterPro" id="IPR006136">
    <property type="entry name" value="FlhB"/>
</dbReference>
<keyword evidence="5 13" id="KW-1003">Cell membrane</keyword>
<proteinExistence type="inferred from homology"/>
<keyword evidence="15" id="KW-0969">Cilium</keyword>
<evidence type="ECO:0000256" key="10">
    <source>
        <dbReference type="ARBA" id="ARBA00023136"/>
    </source>
</evidence>
<dbReference type="EMBL" id="LRRD01000016">
    <property type="protein sequence ID" value="KXW58332.1"/>
    <property type="molecule type" value="Genomic_DNA"/>
</dbReference>